<dbReference type="Pfam" id="PF04289">
    <property type="entry name" value="DUF447_N"/>
    <property type="match status" value="1"/>
</dbReference>
<dbReference type="InterPro" id="IPR049288">
    <property type="entry name" value="DUF447_C"/>
</dbReference>
<dbReference type="Gene3D" id="2.30.110.10">
    <property type="entry name" value="Electron Transport, Fmn-binding Protein, Chain A"/>
    <property type="match status" value="1"/>
</dbReference>
<dbReference type="Pfam" id="PF20766">
    <property type="entry name" value="DUF447_C"/>
    <property type="match status" value="1"/>
</dbReference>
<feature type="domain" description="DUF447" evidence="3">
    <location>
        <begin position="161"/>
        <end position="212"/>
    </location>
</feature>
<feature type="compositionally biased region" description="Basic residues" evidence="1">
    <location>
        <begin position="7"/>
        <end position="27"/>
    </location>
</feature>
<protein>
    <submittedName>
        <fullName evidence="4">DUF447 family protein</fullName>
    </submittedName>
</protein>
<gene>
    <name evidence="4" type="ORF">HND93_25915</name>
</gene>
<evidence type="ECO:0000259" key="2">
    <source>
        <dbReference type="Pfam" id="PF04289"/>
    </source>
</evidence>
<proteinExistence type="predicted"/>
<name>A0ABX2TFP5_9PROT</name>
<evidence type="ECO:0000259" key="3">
    <source>
        <dbReference type="Pfam" id="PF20766"/>
    </source>
</evidence>
<evidence type="ECO:0000313" key="4">
    <source>
        <dbReference type="EMBL" id="NYZ23159.1"/>
    </source>
</evidence>
<feature type="domain" description="DUF447" evidence="2">
    <location>
        <begin position="39"/>
        <end position="154"/>
    </location>
</feature>
<feature type="region of interest" description="Disordered" evidence="1">
    <location>
        <begin position="1"/>
        <end position="27"/>
    </location>
</feature>
<evidence type="ECO:0000313" key="5">
    <source>
        <dbReference type="Proteomes" id="UP000584642"/>
    </source>
</evidence>
<reference evidence="4 5" key="1">
    <citation type="submission" date="2020-05" db="EMBL/GenBank/DDBJ databases">
        <title>Azospirillum oleiclasticum sp. nov, a nitrogen-fixing and heavy crude oil-emulsifying bacterium isolated from the crude oil of Yumen Oilfield.</title>
        <authorList>
            <person name="Wu D."/>
            <person name="Cai M."/>
            <person name="Zhang X."/>
        </authorList>
    </citation>
    <scope>NUCLEOTIDE SEQUENCE [LARGE SCALE GENOMIC DNA]</scope>
    <source>
        <strain evidence="4 5">ROY-1-1-2</strain>
    </source>
</reference>
<keyword evidence="5" id="KW-1185">Reference proteome</keyword>
<organism evidence="4 5">
    <name type="scientific">Azospirillum oleiclasticum</name>
    <dbReference type="NCBI Taxonomy" id="2735135"/>
    <lineage>
        <taxon>Bacteria</taxon>
        <taxon>Pseudomonadati</taxon>
        <taxon>Pseudomonadota</taxon>
        <taxon>Alphaproteobacteria</taxon>
        <taxon>Rhodospirillales</taxon>
        <taxon>Azospirillaceae</taxon>
        <taxon>Azospirillum</taxon>
    </lineage>
</organism>
<accession>A0ABX2TFP5</accession>
<dbReference type="Proteomes" id="UP000584642">
    <property type="component" value="Unassembled WGS sequence"/>
</dbReference>
<dbReference type="EMBL" id="JABFDB010000025">
    <property type="protein sequence ID" value="NYZ23159.1"/>
    <property type="molecule type" value="Genomic_DNA"/>
</dbReference>
<comment type="caution">
    <text evidence="4">The sequence shown here is derived from an EMBL/GenBank/DDBJ whole genome shotgun (WGS) entry which is preliminary data.</text>
</comment>
<dbReference type="Gene3D" id="1.20.58.290">
    <property type="entry name" value="Hypothetical membrane protein ta0354_69_121"/>
    <property type="match status" value="1"/>
</dbReference>
<dbReference type="SUPFAM" id="SSF50475">
    <property type="entry name" value="FMN-binding split barrel"/>
    <property type="match status" value="1"/>
</dbReference>
<dbReference type="InterPro" id="IPR012349">
    <property type="entry name" value="Split_barrel_FMN-bd"/>
</dbReference>
<sequence>MGCRRGPAGRRPRRVPRARCHAPQGRARKRGCGPVTFIRETIVTSLNVDGTVHVAPMGATVTEHGYILAPFRPSRTLDNLLATRHAVINMTDDVRVYAGCVSGQRRHWPTQPAERIRGAVLAGALAHEEVEVASVAEDAQRPRLDCRPVHRVNHRPFRGFNRAQAAVIEAAILVSRLHLLPADKIEREMAYLSIAIEKTAGPEEREAWGWLVDRIAEHNTGREERA</sequence>
<dbReference type="InterPro" id="IPR007386">
    <property type="entry name" value="DUF447_N"/>
</dbReference>
<evidence type="ECO:0000256" key="1">
    <source>
        <dbReference type="SAM" id="MobiDB-lite"/>
    </source>
</evidence>